<keyword evidence="2" id="KW-0067">ATP-binding</keyword>
<reference evidence="2" key="1">
    <citation type="submission" date="2019-11" db="EMBL/GenBank/DDBJ databases">
        <title>Genomic insights into an expanded diversity of filamentous marine cyanobacteria reveals the extraordinary biosynthetic potential of Moorea and Okeania.</title>
        <authorList>
            <person name="Ferreira Leao T."/>
            <person name="Wang M."/>
            <person name="Moss N."/>
            <person name="Da Silva R."/>
            <person name="Sanders J."/>
            <person name="Nurk S."/>
            <person name="Gurevich A."/>
            <person name="Humphrey G."/>
            <person name="Reher R."/>
            <person name="Zhu Q."/>
            <person name="Belda-Ferre P."/>
            <person name="Glukhov E."/>
            <person name="Rex R."/>
            <person name="Dorrestein P.C."/>
            <person name="Knight R."/>
            <person name="Pevzner P."/>
            <person name="Gerwick W.H."/>
            <person name="Gerwick L."/>
        </authorList>
    </citation>
    <scope>NUCLEOTIDE SEQUENCE</scope>
    <source>
        <strain evidence="2">SIO1C4</strain>
    </source>
</reference>
<organism evidence="2">
    <name type="scientific">Symploca sp. SIO1C4</name>
    <dbReference type="NCBI Taxonomy" id="2607765"/>
    <lineage>
        <taxon>Bacteria</taxon>
        <taxon>Bacillati</taxon>
        <taxon>Cyanobacteriota</taxon>
        <taxon>Cyanophyceae</taxon>
        <taxon>Coleofasciculales</taxon>
        <taxon>Coleofasciculaceae</taxon>
        <taxon>Symploca</taxon>
    </lineage>
</organism>
<dbReference type="GO" id="GO:0004386">
    <property type="term" value="F:helicase activity"/>
    <property type="evidence" value="ECO:0007669"/>
    <property type="project" value="UniProtKB-KW"/>
</dbReference>
<feature type="non-terminal residue" evidence="2">
    <location>
        <position position="1"/>
    </location>
</feature>
<feature type="domain" description="ATP-dependent RNA helicase Ski2/MTR4 C-terminal" evidence="1">
    <location>
        <begin position="6"/>
        <end position="184"/>
    </location>
</feature>
<keyword evidence="2" id="KW-0547">Nucleotide-binding</keyword>
<gene>
    <name evidence="2" type="ORF">F6J89_30765</name>
</gene>
<dbReference type="Gene3D" id="1.10.3380.30">
    <property type="match status" value="1"/>
</dbReference>
<dbReference type="InterPro" id="IPR012961">
    <property type="entry name" value="Ski2/MTR4_C"/>
</dbReference>
<dbReference type="SMART" id="SM01142">
    <property type="entry name" value="DSHCT"/>
    <property type="match status" value="1"/>
</dbReference>
<keyword evidence="2" id="KW-0347">Helicase</keyword>
<dbReference type="EMBL" id="JAAHFQ010000967">
    <property type="protein sequence ID" value="NER31871.1"/>
    <property type="molecule type" value="Genomic_DNA"/>
</dbReference>
<name>A0A6B3NQV1_9CYAN</name>
<dbReference type="Pfam" id="PF08148">
    <property type="entry name" value="DSHCT"/>
    <property type="match status" value="1"/>
</dbReference>
<accession>A0A6B3NQV1</accession>
<proteinExistence type="predicted"/>
<evidence type="ECO:0000259" key="1">
    <source>
        <dbReference type="SMART" id="SM01142"/>
    </source>
</evidence>
<evidence type="ECO:0000313" key="2">
    <source>
        <dbReference type="EMBL" id="NER31871.1"/>
    </source>
</evidence>
<dbReference type="AlphaFoldDB" id="A0A6B3NQV1"/>
<comment type="caution">
    <text evidence="2">The sequence shown here is derived from an EMBL/GenBank/DDBJ whole genome shotgun (WGS) entry which is preliminary data.</text>
</comment>
<protein>
    <submittedName>
        <fullName evidence="2">RNA helicase</fullName>
    </submittedName>
</protein>
<keyword evidence="2" id="KW-0378">Hydrolase</keyword>
<sequence>RAFGCLNEVTPTPLGEAAAAIRGDNELWLGLALMSGSFNDLDPHLLAGIACALVTETPRPDSWTNYSPADSVLEALRSLRGTRRQLFQLQHRYNVALQIWPEYKYLDQIVGELIGLVEQWALGVEWAELCTHTSLDEGNIVRILRRTVDFLSQIPHVPHLAETIKLNAIRAIHLLDRFPVNEVLPN</sequence>